<keyword evidence="15" id="KW-0233">DNA recombination</keyword>
<accession>A0AA38SZT5</accession>
<dbReference type="FunFam" id="3.10.10.10:FF:000007">
    <property type="entry name" value="Retrovirus-related Pol polyprotein from transposon 17.6-like Protein"/>
    <property type="match status" value="2"/>
</dbReference>
<dbReference type="SUPFAM" id="SSF56672">
    <property type="entry name" value="DNA/RNA polymerases"/>
    <property type="match status" value="2"/>
</dbReference>
<dbReference type="PANTHER" id="PTHR37984:SF5">
    <property type="entry name" value="PROTEIN NYNRIN-LIKE"/>
    <property type="match status" value="1"/>
</dbReference>
<evidence type="ECO:0000256" key="17">
    <source>
        <dbReference type="SAM" id="Coils"/>
    </source>
</evidence>
<dbReference type="GO" id="GO:0003887">
    <property type="term" value="F:DNA-directed DNA polymerase activity"/>
    <property type="evidence" value="ECO:0007669"/>
    <property type="project" value="UniProtKB-KW"/>
</dbReference>
<dbReference type="FunFam" id="3.30.420.10:FF:000032">
    <property type="entry name" value="Retrovirus-related Pol polyprotein from transposon 297-like Protein"/>
    <property type="match status" value="2"/>
</dbReference>
<evidence type="ECO:0000256" key="18">
    <source>
        <dbReference type="SAM" id="MobiDB-lite"/>
    </source>
</evidence>
<feature type="region of interest" description="Disordered" evidence="18">
    <location>
        <begin position="2047"/>
        <end position="2066"/>
    </location>
</feature>
<name>A0AA38SZT5_9ASTR</name>
<proteinExistence type="predicted"/>
<dbReference type="PROSITE" id="PS50158">
    <property type="entry name" value="ZF_CCHC"/>
    <property type="match status" value="4"/>
</dbReference>
<dbReference type="InterPro" id="IPR021109">
    <property type="entry name" value="Peptidase_aspartic_dom_sf"/>
</dbReference>
<feature type="domain" description="Reverse transcriptase" evidence="20">
    <location>
        <begin position="2395"/>
        <end position="2574"/>
    </location>
</feature>
<evidence type="ECO:0000256" key="15">
    <source>
        <dbReference type="ARBA" id="ARBA00023172"/>
    </source>
</evidence>
<keyword evidence="17" id="KW-0175">Coiled coil</keyword>
<dbReference type="InterPro" id="IPR036875">
    <property type="entry name" value="Znf_CCHC_sf"/>
</dbReference>
<evidence type="ECO:0000256" key="1">
    <source>
        <dbReference type="ARBA" id="ARBA00012493"/>
    </source>
</evidence>
<sequence>MPKTLTATAIATAAIVFPVETTKPLPPSTTVAIATAADRRFEHQPVAATTLLWCGFRSSPPTPQPALVVESITTTTIIGGAMVGLYRSTVATTRRHRTAVVVVSYMMRHIRRGPREDSEIYSVSMAGRSLRSRVIPEPEAPPPPARTTAVRGRAGGRGKGRGKGGARKAATVVNEGTRRQTRGNRRAQSERPPVAPEPSHQESSASQPAAFVTHEAFQTEMGKIQDALQTLLNQQEKSKSDGGREDSGMTSPPATVVGGGSQQTPPAAGDPPRSTHGCSYKAFVACKPPVYQGERDPVLALRWIEEIEMVFETCKCAAEDKVVYARSMLKADALHWWNVETGGRGTEAVRTMSWKSFVAKFRSQFCPLAATKKMEEEFLQLKQGVMSVQEYTTRFIEKSRFAEVYVPTEERRVERYIWGLKGSIREFVMGKDPTTFQAAIDAAELIEKEKDRQASERIGEKRKWEGPFNDPRKGRFPRTDSRGGLNLNVRPCGKCQKVHQGECRSGPPTCFRCGQPGHLSRDCTTRRTCYLCGSPDHFKSECPQLRRGGAPPPRDRAIAAKEGEKAAPALARSRAFRMTAEEAEEAPEVVTGTFLINSIRAKVLFDTGSDYSYATPELLKQCCVKLEPLDHPYEADTANGRVWVREFAKGCTVELEGCLVPVVLRLIPMESLDVVLGWDWMIRNKVKIDCEQKMVRIKLPDGRTAVVYGTKRNRSTSLISVIKANRCIRKGCIWFMAYVVDSEKNKLEVKDVEVVRDYPEVFPEDLVSLPPDREIEFRIDLVPGAMPIAKAPYRLAPSELKEMWAQLQELLDKGFIRPSTSPWGAPVLFVKKKDGTMRMCIDYRELNKVTVKNKYPLPRIDDLFDQLQGAKFFSKIDLRSGYHQLKVREEDIPKTAFRTRYGHYEFLVMSFGLTNAPAAFMDLMNRVCKPYLDKFVIVFIDDILIYSKTAEEHGEHLRKVLEMLKREQLYAKFSKCEFWLKEVQFLGHIVTQEGIKVDPAKIEAIKDWGSPKSPSEVRSFLGLAGYYRRFIEHFSAIATPLTALTKKDVKFEWTSTCEYAFNNLKGKLTSAPILTLPNGTDGFVVYCDASKLGLGCVLMQDGKVIAYASRKLKVHELNYPTHDMELAAVVFALKIWRHYLYGVKCQIYTDHKSLQYLLNQKELNMRQRRWIELLSDYDCEILYHPGKGNVVADALSRKGGKVKPGIVDSRMGIVAYRISIVPDLKSEIKEWQEKASKEENLKSERMVGLLDTLVTNTEGLKCFGNRFWIPKLGDLRKKILDEAHKSKYSVHPGTNKMYHGLRQNFWWPGMKKDIAYFVERCVTCLQVKIEHQRPYGKLQQLPIPEWTWEHIIMDFVTKLPRTPKGYDTIWVIVDRLSKSAHFLPMKETYSMERLARLYIAEIVRLHGTPVSIVSDRDARFTSTFWQSFQREMGTRVNLSTAYHPQTDGQSERTIQTLEDMLRACVVDFGGSWEDHLPLIEFAYNNSYHSSIEAAPYEILYGRKCRTPLCWNEVGEKQLAGPEVVQITSDKINQVRERLKTARDRQKSYADKRRKDIEFQVGDQVMLKVSPWKGVIRFGKKGKLSPRYIGPFRITERIGAVAYKLELPDKLGGVHNTFHVSNLRKCLADPETAIPLLDIEVDQKLSFVEEPVAVTECKIRRLRNKEIKLVKVQWKFHKGQECTWEVESEMRAKHIRRGPREDSEIYSVSMAGRSLRSRVIPEPEAPPPPARTTAVRGRAGGRGKGRGKGGARKAATVVNEGTRRQTRGNRRAQSERPPVAPEPSHQESSASQPAAFVTHEAFQTEMGKIQDALHTLLNQQEKSKSDGGREDSGMTSPPATVVGGGSQQTPPAAGDPPRSTHGCSYKAFVACKPPVYQGERDPVLALRWIEEIEMVFETCKCAAEDKVVYARSMLKADALHWWNVETGGRGTEAVRTMSWKSFVAKFRSQFCPLAATKKMEEEFLQLKQGVMSVQEYTTRFIEKSRFAEVYVPTEERRVERYIWGLKGSIREFVMGKDPTTFQAAIDAAELIEKEKDRQASERIGEKRKWEGPFNDPRKGRFPRTDSRGGLNLNVRPCGKCQKVHQGECRSGPPTCFRCGQPGHLSRDCTTRRTCYLCGSPDHFKSECPQLRRGGAPPPRDRAIAAKEGEKAAPALARSRAFRMTAEEAEEAPEVVTGTFLINSIRAKVLFDTGSDYSYATPELLKQCCVKLEPLDHPYEADTANGRVWVREFAKGCTVELEGCLVPVVLRLIPMESLDVVLGWDWMIRNKVKIDCEQKMVRIKLPDGRTAVVYGTKRNRSTSLISVIKANRCIRKGCIWFMAYVVDSEKNKLEVKDVEVVRDYPEVFPEDLVSLPPDREIEFRIDLVPGATPIAKAPYRLAPSELKEMWAQLQELLDKGFIRPSTSPWGAPVLFVKKKDGTMRMCIDYRELNKVTVKNKYPLPRIDDLFDQLQGAKFFSKIDLRSGYHQLKVREEDIPKTAFRTRYGHYEFLVMSFGLTNAPAAFMDLMNRVCKPYLDKFVIVFIDDILIYSKTAEEHGEHLRKVLEMLKREQLYAKFSKCEFWLKEVQFLGHIVTQEGIKVDPAKIEAIKDWGSPKSPSEVRSFLGLAGYYRRFIEHFSAIATPLTALTKKDVKFEWTSTCEYAFNNLKGKLTSAPILTLPNGTDGFVVYCDASKLGLGCVLMQDGKVIAYASRKLKVHELNYPTHDMELAAVVFALKIWRHYLYGVKCQIYTDHKSLQYLLNQKELNMRQRRWIELLSDYDCEILYHPGKGNVVADALSRKGGKVKPGIVDSRMGIVAYRISIVPDLKSEIKEWQEKASKEENLKSKRMVGLLDTLVTNTEGLKCFGNRFWIPKLGDLRKKILDEAHKSKYSVHPGTNKMYHGLRQNFWWPGMKKDIAYFVERCVTCLQVKIEHQRPYGKLQQLPIPEWTWEHIIMDFVTKLPRTPKGYDTIWVIVDRLSKSAHFLPMKETYSMERLARLYIAEIVRLHGTPVSIVSDRDARFTSTFWQSFQREMGTRVNLSTAYHPQTDGQSERTIQTLEDMLRACVVDFGGSWEDHLPLIEFAYNNSYHSSIEAAPYEILYGRKCRTPLCWNEVGEKQLAGPEVVQITSDKINQVRERLKTARDRQKSYADKRRKDIEFQVGDQVMLKVSPWKGVIRFGKKGKLSPRYIGPFRITERIGAVAYKLELPDKLGGVHNTFHVSNLRKCLADPETAIPLLDIEVDQKLSFVEEPVAVTECKIRRLRNKEIKLVKVQWKFHKGQECTWEVESEMRAKHIRRGPREDSEIYSGKDRVARGKEKVDV</sequence>
<dbReference type="GO" id="GO:0006310">
    <property type="term" value="P:DNA recombination"/>
    <property type="evidence" value="ECO:0007669"/>
    <property type="project" value="UniProtKB-KW"/>
</dbReference>
<feature type="coiled-coil region" evidence="17">
    <location>
        <begin position="3108"/>
        <end position="3135"/>
    </location>
</feature>
<evidence type="ECO:0000256" key="9">
    <source>
        <dbReference type="ARBA" id="ARBA00022801"/>
    </source>
</evidence>
<feature type="domain" description="Integrase catalytic" evidence="21">
    <location>
        <begin position="2922"/>
        <end position="3087"/>
    </location>
</feature>
<keyword evidence="7" id="KW-0064">Aspartyl protease</keyword>
<dbReference type="InterPro" id="IPR001878">
    <property type="entry name" value="Znf_CCHC"/>
</dbReference>
<keyword evidence="16" id="KW-0862">Zinc</keyword>
<comment type="caution">
    <text evidence="22">The sequence shown here is derived from an EMBL/GenBank/DDBJ whole genome shotgun (WGS) entry which is preliminary data.</text>
</comment>
<dbReference type="CDD" id="cd01647">
    <property type="entry name" value="RT_LTR"/>
    <property type="match status" value="2"/>
</dbReference>
<feature type="region of interest" description="Disordered" evidence="18">
    <location>
        <begin position="3280"/>
        <end position="3304"/>
    </location>
</feature>
<dbReference type="GO" id="GO:0015074">
    <property type="term" value="P:DNA integration"/>
    <property type="evidence" value="ECO:0007669"/>
    <property type="project" value="UniProtKB-KW"/>
</dbReference>
<dbReference type="InterPro" id="IPR041588">
    <property type="entry name" value="Integrase_H2C2"/>
</dbReference>
<gene>
    <name evidence="22" type="ORF">OSB04_028693</name>
</gene>
<evidence type="ECO:0000259" key="21">
    <source>
        <dbReference type="PROSITE" id="PS50994"/>
    </source>
</evidence>
<keyword evidence="3" id="KW-0808">Transferase</keyword>
<dbReference type="InterPro" id="IPR012337">
    <property type="entry name" value="RNaseH-like_sf"/>
</dbReference>
<dbReference type="Pfam" id="PF24626">
    <property type="entry name" value="SH3_Tf2-1"/>
    <property type="match status" value="2"/>
</dbReference>
<dbReference type="SMART" id="SM00343">
    <property type="entry name" value="ZnF_C2HC"/>
    <property type="match status" value="4"/>
</dbReference>
<dbReference type="InterPro" id="IPR043128">
    <property type="entry name" value="Rev_trsase/Diguanyl_cyclase"/>
</dbReference>
<dbReference type="SUPFAM" id="SSF53098">
    <property type="entry name" value="Ribonuclease H-like"/>
    <property type="match status" value="2"/>
</dbReference>
<evidence type="ECO:0000313" key="23">
    <source>
        <dbReference type="Proteomes" id="UP001172457"/>
    </source>
</evidence>
<feature type="region of interest" description="Disordered" evidence="18">
    <location>
        <begin position="463"/>
        <end position="482"/>
    </location>
</feature>
<evidence type="ECO:0000256" key="11">
    <source>
        <dbReference type="ARBA" id="ARBA00022908"/>
    </source>
</evidence>
<protein>
    <recommendedName>
        <fullName evidence="1">RNA-directed DNA polymerase</fullName>
        <ecNumber evidence="1">2.7.7.49</ecNumber>
    </recommendedName>
</protein>
<keyword evidence="10" id="KW-0460">Magnesium</keyword>
<evidence type="ECO:0000256" key="4">
    <source>
        <dbReference type="ARBA" id="ARBA00022695"/>
    </source>
</evidence>
<evidence type="ECO:0000256" key="13">
    <source>
        <dbReference type="ARBA" id="ARBA00022932"/>
    </source>
</evidence>
<evidence type="ECO:0000313" key="22">
    <source>
        <dbReference type="EMBL" id="KAJ9542187.1"/>
    </source>
</evidence>
<dbReference type="InterPro" id="IPR036397">
    <property type="entry name" value="RNaseH_sf"/>
</dbReference>
<keyword evidence="9" id="KW-0378">Hydrolase</keyword>
<feature type="domain" description="CCHC-type" evidence="19">
    <location>
        <begin position="529"/>
        <end position="544"/>
    </location>
</feature>
<dbReference type="PROSITE" id="PS50878">
    <property type="entry name" value="RT_POL"/>
    <property type="match status" value="2"/>
</dbReference>
<evidence type="ECO:0000256" key="8">
    <source>
        <dbReference type="ARBA" id="ARBA00022759"/>
    </source>
</evidence>
<evidence type="ECO:0000256" key="6">
    <source>
        <dbReference type="ARBA" id="ARBA00022723"/>
    </source>
</evidence>
<dbReference type="GO" id="GO:0008270">
    <property type="term" value="F:zinc ion binding"/>
    <property type="evidence" value="ECO:0007669"/>
    <property type="project" value="UniProtKB-KW"/>
</dbReference>
<dbReference type="InterPro" id="IPR001584">
    <property type="entry name" value="Integrase_cat-core"/>
</dbReference>
<keyword evidence="12" id="KW-0695">RNA-directed DNA polymerase</keyword>
<keyword evidence="2" id="KW-0645">Protease</keyword>
<evidence type="ECO:0000256" key="14">
    <source>
        <dbReference type="ARBA" id="ARBA00023125"/>
    </source>
</evidence>
<dbReference type="SUPFAM" id="SSF57756">
    <property type="entry name" value="Retrovirus zinc finger-like domains"/>
    <property type="match status" value="2"/>
</dbReference>
<dbReference type="InterPro" id="IPR043502">
    <property type="entry name" value="DNA/RNA_pol_sf"/>
</dbReference>
<dbReference type="Pfam" id="PF00078">
    <property type="entry name" value="RVT_1"/>
    <property type="match status" value="2"/>
</dbReference>
<dbReference type="FunFam" id="3.30.70.270:FF:000020">
    <property type="entry name" value="Transposon Tf2-6 polyprotein-like Protein"/>
    <property type="match status" value="2"/>
</dbReference>
<dbReference type="Gene3D" id="2.40.70.10">
    <property type="entry name" value="Acid Proteases"/>
    <property type="match status" value="2"/>
</dbReference>
<feature type="compositionally biased region" description="Basic residues" evidence="18">
    <location>
        <begin position="154"/>
        <end position="166"/>
    </location>
</feature>
<keyword evidence="8" id="KW-0255">Endonuclease</keyword>
<dbReference type="Gene3D" id="3.30.420.10">
    <property type="entry name" value="Ribonuclease H-like superfamily/Ribonuclease H"/>
    <property type="match status" value="2"/>
</dbReference>
<evidence type="ECO:0000259" key="20">
    <source>
        <dbReference type="PROSITE" id="PS50878"/>
    </source>
</evidence>
<dbReference type="InterPro" id="IPR000477">
    <property type="entry name" value="RT_dom"/>
</dbReference>
<feature type="compositionally biased region" description="Basic and acidic residues" evidence="18">
    <location>
        <begin position="2047"/>
        <end position="2065"/>
    </location>
</feature>
<keyword evidence="14" id="KW-0238">DNA-binding</keyword>
<dbReference type="EC" id="2.7.7.49" evidence="1"/>
<dbReference type="FunFam" id="3.10.20.370:FF:000001">
    <property type="entry name" value="Retrovirus-related Pol polyprotein from transposon 17.6-like protein"/>
    <property type="match status" value="2"/>
</dbReference>
<feature type="compositionally biased region" description="Basic and acidic residues" evidence="18">
    <location>
        <begin position="1820"/>
        <end position="1831"/>
    </location>
</feature>
<feature type="compositionally biased region" description="Basic residues" evidence="18">
    <location>
        <begin position="1738"/>
        <end position="1750"/>
    </location>
</feature>
<feature type="domain" description="Integrase catalytic" evidence="21">
    <location>
        <begin position="1338"/>
        <end position="1503"/>
    </location>
</feature>
<evidence type="ECO:0000259" key="19">
    <source>
        <dbReference type="PROSITE" id="PS50158"/>
    </source>
</evidence>
<reference evidence="22" key="1">
    <citation type="submission" date="2023-03" db="EMBL/GenBank/DDBJ databases">
        <title>Chromosome-scale reference genome and RAD-based genetic map of yellow starthistle (Centaurea solstitialis) reveal putative structural variation and QTLs associated with invader traits.</title>
        <authorList>
            <person name="Reatini B."/>
            <person name="Cang F.A."/>
            <person name="Jiang Q."/>
            <person name="Mckibben M.T.W."/>
            <person name="Barker M.S."/>
            <person name="Rieseberg L.H."/>
            <person name="Dlugosch K.M."/>
        </authorList>
    </citation>
    <scope>NUCLEOTIDE SEQUENCE</scope>
    <source>
        <strain evidence="22">CAN-66</strain>
        <tissue evidence="22">Leaf</tissue>
    </source>
</reference>
<feature type="domain" description="CCHC-type" evidence="19">
    <location>
        <begin position="2113"/>
        <end position="2128"/>
    </location>
</feature>
<dbReference type="EMBL" id="JARYMX010000007">
    <property type="protein sequence ID" value="KAJ9542187.1"/>
    <property type="molecule type" value="Genomic_DNA"/>
</dbReference>
<dbReference type="Pfam" id="PF03732">
    <property type="entry name" value="Retrotrans_gag"/>
    <property type="match status" value="2"/>
</dbReference>
<evidence type="ECO:0000256" key="3">
    <source>
        <dbReference type="ARBA" id="ARBA00022679"/>
    </source>
</evidence>
<feature type="region of interest" description="Disordered" evidence="18">
    <location>
        <begin position="1715"/>
        <end position="1792"/>
    </location>
</feature>
<dbReference type="Gene3D" id="3.10.10.10">
    <property type="entry name" value="HIV Type 1 Reverse Transcriptase, subunit A, domain 1"/>
    <property type="match status" value="2"/>
</dbReference>
<dbReference type="InterPro" id="IPR005162">
    <property type="entry name" value="Retrotrans_gag_dom"/>
</dbReference>
<dbReference type="Pfam" id="PF00098">
    <property type="entry name" value="zf-CCHC"/>
    <property type="match status" value="4"/>
</dbReference>
<dbReference type="InterPro" id="IPR041373">
    <property type="entry name" value="RT_RNaseH"/>
</dbReference>
<dbReference type="Gene3D" id="3.10.20.370">
    <property type="match status" value="2"/>
</dbReference>
<feature type="compositionally biased region" description="Basic and acidic residues" evidence="18">
    <location>
        <begin position="236"/>
        <end position="247"/>
    </location>
</feature>
<keyword evidence="5" id="KW-0540">Nuclease</keyword>
<evidence type="ECO:0000256" key="7">
    <source>
        <dbReference type="ARBA" id="ARBA00022750"/>
    </source>
</evidence>
<evidence type="ECO:0000256" key="10">
    <source>
        <dbReference type="ARBA" id="ARBA00022842"/>
    </source>
</evidence>
<feature type="domain" description="CCHC-type" evidence="19">
    <location>
        <begin position="2094"/>
        <end position="2107"/>
    </location>
</feature>
<keyword evidence="6" id="KW-0479">Metal-binding</keyword>
<feature type="domain" description="Reverse transcriptase" evidence="20">
    <location>
        <begin position="811"/>
        <end position="990"/>
    </location>
</feature>
<evidence type="ECO:0000256" key="5">
    <source>
        <dbReference type="ARBA" id="ARBA00022722"/>
    </source>
</evidence>
<dbReference type="CDD" id="cd00303">
    <property type="entry name" value="retropepsin_like"/>
    <property type="match status" value="2"/>
</dbReference>
<dbReference type="InterPro" id="IPR050951">
    <property type="entry name" value="Retrovirus_Pol_polyprotein"/>
</dbReference>
<feature type="coiled-coil region" evidence="17">
    <location>
        <begin position="1524"/>
        <end position="1551"/>
    </location>
</feature>
<dbReference type="Pfam" id="PF08284">
    <property type="entry name" value="RVP_2"/>
    <property type="match status" value="2"/>
</dbReference>
<organism evidence="22 23">
    <name type="scientific">Centaurea solstitialis</name>
    <name type="common">yellow star-thistle</name>
    <dbReference type="NCBI Taxonomy" id="347529"/>
    <lineage>
        <taxon>Eukaryota</taxon>
        <taxon>Viridiplantae</taxon>
        <taxon>Streptophyta</taxon>
        <taxon>Embryophyta</taxon>
        <taxon>Tracheophyta</taxon>
        <taxon>Spermatophyta</taxon>
        <taxon>Magnoliopsida</taxon>
        <taxon>eudicotyledons</taxon>
        <taxon>Gunneridae</taxon>
        <taxon>Pentapetalae</taxon>
        <taxon>asterids</taxon>
        <taxon>campanulids</taxon>
        <taxon>Asterales</taxon>
        <taxon>Asteraceae</taxon>
        <taxon>Carduoideae</taxon>
        <taxon>Cardueae</taxon>
        <taxon>Centaureinae</taxon>
        <taxon>Centaurea</taxon>
    </lineage>
</organism>
<dbReference type="GO" id="GO:0004519">
    <property type="term" value="F:endonuclease activity"/>
    <property type="evidence" value="ECO:0007669"/>
    <property type="project" value="UniProtKB-KW"/>
</dbReference>
<dbReference type="PANTHER" id="PTHR37984">
    <property type="entry name" value="PROTEIN CBG26694"/>
    <property type="match status" value="1"/>
</dbReference>
<dbReference type="Pfam" id="PF17921">
    <property type="entry name" value="Integrase_H2C2"/>
    <property type="match status" value="2"/>
</dbReference>
<dbReference type="CDD" id="cd09274">
    <property type="entry name" value="RNase_HI_RT_Ty3"/>
    <property type="match status" value="2"/>
</dbReference>
<dbReference type="GO" id="GO:0006508">
    <property type="term" value="P:proteolysis"/>
    <property type="evidence" value="ECO:0007669"/>
    <property type="project" value="UniProtKB-KW"/>
</dbReference>
<evidence type="ECO:0000256" key="12">
    <source>
        <dbReference type="ARBA" id="ARBA00022918"/>
    </source>
</evidence>
<dbReference type="Gene3D" id="4.10.60.10">
    <property type="entry name" value="Zinc finger, CCHC-type"/>
    <property type="match status" value="2"/>
</dbReference>
<dbReference type="GO" id="GO:0003677">
    <property type="term" value="F:DNA binding"/>
    <property type="evidence" value="ECO:0007669"/>
    <property type="project" value="UniProtKB-KW"/>
</dbReference>
<keyword evidence="4" id="KW-0548">Nucleotidyltransferase</keyword>
<dbReference type="Gene3D" id="3.30.70.270">
    <property type="match status" value="4"/>
</dbReference>
<feature type="region of interest" description="Disordered" evidence="18">
    <location>
        <begin position="234"/>
        <end position="274"/>
    </location>
</feature>
<keyword evidence="11" id="KW-0229">DNA integration</keyword>
<dbReference type="InterPro" id="IPR056924">
    <property type="entry name" value="SH3_Tf2-1"/>
</dbReference>
<dbReference type="Gene3D" id="1.10.340.70">
    <property type="match status" value="2"/>
</dbReference>
<keyword evidence="13" id="KW-0239">DNA-directed DNA polymerase</keyword>
<evidence type="ECO:0000256" key="16">
    <source>
        <dbReference type="PROSITE-ProRule" id="PRU00047"/>
    </source>
</evidence>
<feature type="region of interest" description="Disordered" evidence="18">
    <location>
        <begin position="1819"/>
        <end position="1858"/>
    </location>
</feature>
<keyword evidence="23" id="KW-1185">Reference proteome</keyword>
<feature type="region of interest" description="Disordered" evidence="18">
    <location>
        <begin position="132"/>
        <end position="208"/>
    </location>
</feature>
<dbReference type="Proteomes" id="UP001172457">
    <property type="component" value="Chromosome 7"/>
</dbReference>
<evidence type="ECO:0000256" key="2">
    <source>
        <dbReference type="ARBA" id="ARBA00022670"/>
    </source>
</evidence>
<keyword evidence="16" id="KW-0863">Zinc-finger</keyword>
<dbReference type="SUPFAM" id="SSF50630">
    <property type="entry name" value="Acid proteases"/>
    <property type="match status" value="2"/>
</dbReference>
<dbReference type="GO" id="GO:0004190">
    <property type="term" value="F:aspartic-type endopeptidase activity"/>
    <property type="evidence" value="ECO:0007669"/>
    <property type="project" value="UniProtKB-KW"/>
</dbReference>
<feature type="compositionally biased region" description="Basic and acidic residues" evidence="18">
    <location>
        <begin position="463"/>
        <end position="481"/>
    </location>
</feature>
<dbReference type="GO" id="GO:0003964">
    <property type="term" value="F:RNA-directed DNA polymerase activity"/>
    <property type="evidence" value="ECO:0007669"/>
    <property type="project" value="UniProtKB-KW"/>
</dbReference>
<dbReference type="PROSITE" id="PS50994">
    <property type="entry name" value="INTEGRASE"/>
    <property type="match status" value="2"/>
</dbReference>
<dbReference type="Pfam" id="PF17917">
    <property type="entry name" value="RT_RNaseH"/>
    <property type="match status" value="2"/>
</dbReference>
<feature type="domain" description="CCHC-type" evidence="19">
    <location>
        <begin position="510"/>
        <end position="523"/>
    </location>
</feature>